<feature type="transmembrane region" description="Helical" evidence="5">
    <location>
        <begin position="88"/>
        <end position="109"/>
    </location>
</feature>
<feature type="transmembrane region" description="Helical" evidence="5">
    <location>
        <begin position="53"/>
        <end position="76"/>
    </location>
</feature>
<feature type="transmembrane region" description="Helical" evidence="5">
    <location>
        <begin position="145"/>
        <end position="167"/>
    </location>
</feature>
<keyword evidence="3 5" id="KW-1133">Transmembrane helix</keyword>
<evidence type="ECO:0000313" key="7">
    <source>
        <dbReference type="EMBL" id="CRK14508.1"/>
    </source>
</evidence>
<dbReference type="InterPro" id="IPR020846">
    <property type="entry name" value="MFS_dom"/>
</dbReference>
<organism evidence="7 8">
    <name type="scientific">Verticillium longisporum</name>
    <name type="common">Verticillium dahliae var. longisporum</name>
    <dbReference type="NCBI Taxonomy" id="100787"/>
    <lineage>
        <taxon>Eukaryota</taxon>
        <taxon>Fungi</taxon>
        <taxon>Dikarya</taxon>
        <taxon>Ascomycota</taxon>
        <taxon>Pezizomycotina</taxon>
        <taxon>Sordariomycetes</taxon>
        <taxon>Hypocreomycetidae</taxon>
        <taxon>Glomerellales</taxon>
        <taxon>Plectosphaerellaceae</taxon>
        <taxon>Verticillium</taxon>
    </lineage>
</organism>
<feature type="transmembrane region" description="Helical" evidence="5">
    <location>
        <begin position="414"/>
        <end position="431"/>
    </location>
</feature>
<dbReference type="GO" id="GO:0022857">
    <property type="term" value="F:transmembrane transporter activity"/>
    <property type="evidence" value="ECO:0007669"/>
    <property type="project" value="InterPro"/>
</dbReference>
<proteinExistence type="predicted"/>
<keyword evidence="4 5" id="KW-0472">Membrane</keyword>
<accession>A0A0G4KXK2</accession>
<keyword evidence="8" id="KW-1185">Reference proteome</keyword>
<evidence type="ECO:0000313" key="8">
    <source>
        <dbReference type="Proteomes" id="UP000044602"/>
    </source>
</evidence>
<feature type="transmembrane region" description="Helical" evidence="5">
    <location>
        <begin position="301"/>
        <end position="322"/>
    </location>
</feature>
<feature type="transmembrane region" description="Helical" evidence="5">
    <location>
        <begin position="121"/>
        <end position="139"/>
    </location>
</feature>
<dbReference type="InterPro" id="IPR036259">
    <property type="entry name" value="MFS_trans_sf"/>
</dbReference>
<evidence type="ECO:0000256" key="1">
    <source>
        <dbReference type="ARBA" id="ARBA00004141"/>
    </source>
</evidence>
<dbReference type="PANTHER" id="PTHR23502:SF152">
    <property type="entry name" value="MAJOR FACILITATOR SUPERFAMILY (MFS) PROFILE DOMAIN-CONTAINING PROTEIN-RELATED"/>
    <property type="match status" value="1"/>
</dbReference>
<evidence type="ECO:0000256" key="4">
    <source>
        <dbReference type="ARBA" id="ARBA00023136"/>
    </source>
</evidence>
<evidence type="ECO:0000256" key="5">
    <source>
        <dbReference type="SAM" id="Phobius"/>
    </source>
</evidence>
<comment type="subcellular location">
    <subcellularLocation>
        <location evidence="1">Membrane</location>
        <topology evidence="1">Multi-pass membrane protein</topology>
    </subcellularLocation>
</comment>
<dbReference type="Proteomes" id="UP000044602">
    <property type="component" value="Unassembled WGS sequence"/>
</dbReference>
<dbReference type="Pfam" id="PF07690">
    <property type="entry name" value="MFS_1"/>
    <property type="match status" value="1"/>
</dbReference>
<feature type="domain" description="Major facilitator superfamily (MFS) profile" evidence="6">
    <location>
        <begin position="55"/>
        <end position="474"/>
    </location>
</feature>
<dbReference type="InterPro" id="IPR011701">
    <property type="entry name" value="MFS"/>
</dbReference>
<protein>
    <recommendedName>
        <fullName evidence="6">Major facilitator superfamily (MFS) profile domain-containing protein</fullName>
    </recommendedName>
</protein>
<evidence type="ECO:0000259" key="6">
    <source>
        <dbReference type="PROSITE" id="PS50850"/>
    </source>
</evidence>
<feature type="transmembrane region" description="Helical" evidence="5">
    <location>
        <begin position="372"/>
        <end position="393"/>
    </location>
</feature>
<reference evidence="8" key="1">
    <citation type="submission" date="2015-05" db="EMBL/GenBank/DDBJ databases">
        <authorList>
            <person name="Fogelqvist Johan"/>
        </authorList>
    </citation>
    <scope>NUCLEOTIDE SEQUENCE [LARGE SCALE GENOMIC DNA]</scope>
</reference>
<name>A0A0G4KXK2_VERLO</name>
<feature type="transmembrane region" description="Helical" evidence="5">
    <location>
        <begin position="343"/>
        <end position="366"/>
    </location>
</feature>
<keyword evidence="2 5" id="KW-0812">Transmembrane</keyword>
<dbReference type="SUPFAM" id="SSF103473">
    <property type="entry name" value="MFS general substrate transporter"/>
    <property type="match status" value="1"/>
</dbReference>
<feature type="transmembrane region" description="Helical" evidence="5">
    <location>
        <begin position="179"/>
        <end position="203"/>
    </location>
</feature>
<dbReference type="EMBL" id="CVQH01005558">
    <property type="protein sequence ID" value="CRK14508.1"/>
    <property type="molecule type" value="Genomic_DNA"/>
</dbReference>
<dbReference type="PROSITE" id="PS50850">
    <property type="entry name" value="MFS"/>
    <property type="match status" value="1"/>
</dbReference>
<dbReference type="GO" id="GO:0005886">
    <property type="term" value="C:plasma membrane"/>
    <property type="evidence" value="ECO:0007669"/>
    <property type="project" value="TreeGrafter"/>
</dbReference>
<feature type="transmembrane region" description="Helical" evidence="5">
    <location>
        <begin position="261"/>
        <end position="281"/>
    </location>
</feature>
<evidence type="ECO:0000256" key="3">
    <source>
        <dbReference type="ARBA" id="ARBA00022989"/>
    </source>
</evidence>
<sequence>MDSVDSRKLPDPPALLMSAPLEPMASDIPVAAPSRHLAAVDDAVVPMALWRRWVTLFTICWLPIPMTFSTSSVLAVAPELAREFNVPVTAISIANAGVFLAMASSPLLWVPIGRLVGRRPAYLAAAVILCACSVGSALAPNLAGFTAIWVIGGSTGVVFLVSGQTILSDIFEPTVRGTAVGFFLGTCVSANTIAPLTGGIIATYTSWRVIYGVQAGMTLIGLVLAWFYVPLDPPREAQPPTSKHVLAQFSPMPVFRVFEHISILAANITCGLLSFNQYGLLGSIRSALTTRFGPSSPLTSGLFYLAPGAGFLIGSTIGGRLSDQTVRRYIKKRNGLRLPRDRLKSSFPAIFIVLPLGTLLFGWSLGREVGGWAAPGIGAFLAGLGLMASFSGLNTYSAVEVLPAKKTEAISSKYIVQYTFAAGTVASRVPIMEAIGVRWASTISAAAALAGGVIVLMITRYEPETEKTLREEAE</sequence>
<feature type="transmembrane region" description="Helical" evidence="5">
    <location>
        <begin position="437"/>
        <end position="458"/>
    </location>
</feature>
<gene>
    <name evidence="7" type="ORF">BN1708_011157</name>
</gene>
<feature type="transmembrane region" description="Helical" evidence="5">
    <location>
        <begin position="209"/>
        <end position="229"/>
    </location>
</feature>
<dbReference type="PANTHER" id="PTHR23502">
    <property type="entry name" value="MAJOR FACILITATOR SUPERFAMILY"/>
    <property type="match status" value="1"/>
</dbReference>
<dbReference type="AlphaFoldDB" id="A0A0G4KXK2"/>
<dbReference type="Gene3D" id="1.20.1250.20">
    <property type="entry name" value="MFS general substrate transporter like domains"/>
    <property type="match status" value="1"/>
</dbReference>
<evidence type="ECO:0000256" key="2">
    <source>
        <dbReference type="ARBA" id="ARBA00022692"/>
    </source>
</evidence>
<dbReference type="STRING" id="100787.A0A0G4KXK2"/>